<comment type="similarity">
    <text evidence="1">Belongs to the chaperonin (HSP60) family.</text>
</comment>
<dbReference type="EMBL" id="LR798292">
    <property type="protein sequence ID" value="CAB5220714.1"/>
    <property type="molecule type" value="Genomic_DNA"/>
</dbReference>
<dbReference type="GO" id="GO:0140662">
    <property type="term" value="F:ATP-dependent protein folding chaperone"/>
    <property type="evidence" value="ECO:0007669"/>
    <property type="project" value="InterPro"/>
</dbReference>
<keyword evidence="4" id="KW-0067">ATP-binding</keyword>
<dbReference type="GO" id="GO:0005524">
    <property type="term" value="F:ATP binding"/>
    <property type="evidence" value="ECO:0007669"/>
    <property type="project" value="UniProtKB-KW"/>
</dbReference>
<dbReference type="PANTHER" id="PTHR45633">
    <property type="entry name" value="60 KDA HEAT SHOCK PROTEIN, MITOCHONDRIAL"/>
    <property type="match status" value="1"/>
</dbReference>
<dbReference type="GO" id="GO:0042026">
    <property type="term" value="P:protein refolding"/>
    <property type="evidence" value="ECO:0007669"/>
    <property type="project" value="InterPro"/>
</dbReference>
<evidence type="ECO:0000256" key="2">
    <source>
        <dbReference type="ARBA" id="ARBA00008020"/>
    </source>
</evidence>
<dbReference type="InterPro" id="IPR001844">
    <property type="entry name" value="Cpn60/GroEL"/>
</dbReference>
<evidence type="ECO:0000256" key="4">
    <source>
        <dbReference type="ARBA" id="ARBA00022840"/>
    </source>
</evidence>
<reference evidence="6" key="1">
    <citation type="submission" date="2020-05" db="EMBL/GenBank/DDBJ databases">
        <authorList>
            <person name="Chiriac C."/>
            <person name="Salcher M."/>
            <person name="Ghai R."/>
            <person name="Kavagutti S V."/>
        </authorList>
    </citation>
    <scope>NUCLEOTIDE SEQUENCE</scope>
</reference>
<dbReference type="PRINTS" id="PR00304">
    <property type="entry name" value="TCOMPLEXTCP1"/>
</dbReference>
<comment type="similarity">
    <text evidence="2">Belongs to the TCP-1 chaperonin family.</text>
</comment>
<dbReference type="InterPro" id="IPR027413">
    <property type="entry name" value="GROEL-like_equatorial_sf"/>
</dbReference>
<proteinExistence type="inferred from homology"/>
<gene>
    <name evidence="6" type="ORF">UFOVP244_26</name>
</gene>
<organism evidence="6">
    <name type="scientific">uncultured Caudovirales phage</name>
    <dbReference type="NCBI Taxonomy" id="2100421"/>
    <lineage>
        <taxon>Viruses</taxon>
        <taxon>Duplodnaviria</taxon>
        <taxon>Heunggongvirae</taxon>
        <taxon>Uroviricota</taxon>
        <taxon>Caudoviricetes</taxon>
        <taxon>Peduoviridae</taxon>
        <taxon>Maltschvirus</taxon>
        <taxon>Maltschvirus maltsch</taxon>
    </lineage>
</organism>
<dbReference type="InterPro" id="IPR027410">
    <property type="entry name" value="TCP-1-like_intermed_sf"/>
</dbReference>
<protein>
    <submittedName>
        <fullName evidence="6">GroL Chaperonin GroEL (HSP60 family)</fullName>
    </submittedName>
</protein>
<dbReference type="SUPFAM" id="SSF52029">
    <property type="entry name" value="GroEL apical domain-like"/>
    <property type="match status" value="1"/>
</dbReference>
<dbReference type="SUPFAM" id="SSF48592">
    <property type="entry name" value="GroEL equatorial domain-like"/>
    <property type="match status" value="1"/>
</dbReference>
<evidence type="ECO:0000256" key="1">
    <source>
        <dbReference type="ARBA" id="ARBA00006607"/>
    </source>
</evidence>
<dbReference type="Gene3D" id="3.30.260.10">
    <property type="entry name" value="TCP-1-like chaperonin intermediate domain"/>
    <property type="match status" value="1"/>
</dbReference>
<keyword evidence="3" id="KW-0547">Nucleotide-binding</keyword>
<dbReference type="InterPro" id="IPR002423">
    <property type="entry name" value="Cpn60/GroEL/TCP-1"/>
</dbReference>
<dbReference type="Gene3D" id="3.50.7.10">
    <property type="entry name" value="GroEL"/>
    <property type="match status" value="1"/>
</dbReference>
<name>A0A6J7WX74_9CAUD</name>
<dbReference type="InterPro" id="IPR017998">
    <property type="entry name" value="Chaperone_TCP-1"/>
</dbReference>
<sequence length="538" mass="57454">MKQLLIGSGARKNAVEALATIADAVGSTLGPQGRPFVFERLGADQRYKPTVSKDGLTALNSLEFSDPIYNAVHYFAQQAAAHSVLASGDGTTSTVVLAAAVAQAISEASHAIPQAFARQIRQEASNAIDAIKQEADSSPECSRMVALTSANGDEELADQAIAAIKLSSAFGTIIVEKAPGSRQRYKIVKSDGYVGGKGYNYNNVFASSCSALAAENSPFEWDNSRVCVLNGHLYTPEILDAILAAFNKDINENGTKKLVIFAYEVADEILNKLIVFNRKMAAFDIAVYVAKPRVTAEINSGLQIWRDICAYTASTMLDGGNYKTVEPSMFGTVGKLRVTPTQTLLLGRASNHWVDQRVQQNKNIIDAAESQFDKEITTIRNSELAEGLVKVEVGGGLLPDIQERADRFDDAAKAAQACMRAGALPGCGASYIRSGELAGASKELSQALSTVHKKIMENYGAVPMSSFGSGETCRIGDDGCKTGNFRDIGVVDAAETVCAVIRNGVELGILVATLGGYSLINRSIMDEIQKTRTVREVV</sequence>
<dbReference type="InterPro" id="IPR027409">
    <property type="entry name" value="GroEL-like_apical_dom_sf"/>
</dbReference>
<accession>A0A6J7WX74</accession>
<dbReference type="Pfam" id="PF00118">
    <property type="entry name" value="Cpn60_TCP1"/>
    <property type="match status" value="1"/>
</dbReference>
<evidence type="ECO:0000256" key="3">
    <source>
        <dbReference type="ARBA" id="ARBA00022741"/>
    </source>
</evidence>
<keyword evidence="5" id="KW-0143">Chaperone</keyword>
<evidence type="ECO:0000256" key="5">
    <source>
        <dbReference type="ARBA" id="ARBA00023186"/>
    </source>
</evidence>
<evidence type="ECO:0000313" key="6">
    <source>
        <dbReference type="EMBL" id="CAB5220714.1"/>
    </source>
</evidence>
<dbReference type="Gene3D" id="1.10.560.10">
    <property type="entry name" value="GroEL-like equatorial domain"/>
    <property type="match status" value="1"/>
</dbReference>